<sequence>MVADIANLNWAYQSRWMFDIEQCHLTLETLLLCNLKEPEYPPWLILFLLVFNFEELHKDEFSDETRVRFRRYNSEHSAYEQIYKDGSKSEDVVGIAFDHVGREKRSERLPLE</sequence>
<keyword evidence="2" id="KW-1185">Reference proteome</keyword>
<accession>A0AAN9A8F5</accession>
<comment type="caution">
    <text evidence="1">The sequence shown here is derived from an EMBL/GenBank/DDBJ whole genome shotgun (WGS) entry which is preliminary data.</text>
</comment>
<evidence type="ECO:0000313" key="2">
    <source>
        <dbReference type="Proteomes" id="UP001381693"/>
    </source>
</evidence>
<evidence type="ECO:0000313" key="1">
    <source>
        <dbReference type="EMBL" id="KAK7073762.1"/>
    </source>
</evidence>
<dbReference type="AlphaFoldDB" id="A0AAN9A8F5"/>
<organism evidence="1 2">
    <name type="scientific">Halocaridina rubra</name>
    <name type="common">Hawaiian red shrimp</name>
    <dbReference type="NCBI Taxonomy" id="373956"/>
    <lineage>
        <taxon>Eukaryota</taxon>
        <taxon>Metazoa</taxon>
        <taxon>Ecdysozoa</taxon>
        <taxon>Arthropoda</taxon>
        <taxon>Crustacea</taxon>
        <taxon>Multicrustacea</taxon>
        <taxon>Malacostraca</taxon>
        <taxon>Eumalacostraca</taxon>
        <taxon>Eucarida</taxon>
        <taxon>Decapoda</taxon>
        <taxon>Pleocyemata</taxon>
        <taxon>Caridea</taxon>
        <taxon>Atyoidea</taxon>
        <taxon>Atyidae</taxon>
        <taxon>Halocaridina</taxon>
    </lineage>
</organism>
<gene>
    <name evidence="1" type="ORF">SK128_013776</name>
</gene>
<reference evidence="1 2" key="1">
    <citation type="submission" date="2023-11" db="EMBL/GenBank/DDBJ databases">
        <title>Halocaridina rubra genome assembly.</title>
        <authorList>
            <person name="Smith C."/>
        </authorList>
    </citation>
    <scope>NUCLEOTIDE SEQUENCE [LARGE SCALE GENOMIC DNA]</scope>
    <source>
        <strain evidence="1">EP-1</strain>
        <tissue evidence="1">Whole</tissue>
    </source>
</reference>
<dbReference type="Proteomes" id="UP001381693">
    <property type="component" value="Unassembled WGS sequence"/>
</dbReference>
<protein>
    <submittedName>
        <fullName evidence="1">Uncharacterized protein</fullName>
    </submittedName>
</protein>
<dbReference type="EMBL" id="JAXCGZ010012137">
    <property type="protein sequence ID" value="KAK7073762.1"/>
    <property type="molecule type" value="Genomic_DNA"/>
</dbReference>
<name>A0AAN9A8F5_HALRR</name>
<proteinExistence type="predicted"/>